<evidence type="ECO:0000313" key="4">
    <source>
        <dbReference type="Proteomes" id="UP000676996"/>
    </source>
</evidence>
<dbReference type="RefSeq" id="WP_284054688.1">
    <property type="nucleotide sequence ID" value="NZ_JAGRQC010000004.1"/>
</dbReference>
<dbReference type="Pfam" id="PF20033">
    <property type="entry name" value="DUF6438"/>
    <property type="match status" value="1"/>
</dbReference>
<feature type="chain" id="PRO_5035761653" description="DUF6438 domain-containing protein" evidence="1">
    <location>
        <begin position="22"/>
        <end position="161"/>
    </location>
</feature>
<accession>A0A8T4IHR8</accession>
<proteinExistence type="predicted"/>
<dbReference type="InterPro" id="IPR045497">
    <property type="entry name" value="DUF6438"/>
</dbReference>
<organism evidence="3 4">
    <name type="scientific">Stakelama marina</name>
    <dbReference type="NCBI Taxonomy" id="2826939"/>
    <lineage>
        <taxon>Bacteria</taxon>
        <taxon>Pseudomonadati</taxon>
        <taxon>Pseudomonadota</taxon>
        <taxon>Alphaproteobacteria</taxon>
        <taxon>Sphingomonadales</taxon>
        <taxon>Sphingomonadaceae</taxon>
        <taxon>Stakelama</taxon>
    </lineage>
</organism>
<evidence type="ECO:0000256" key="1">
    <source>
        <dbReference type="SAM" id="SignalP"/>
    </source>
</evidence>
<reference evidence="3" key="1">
    <citation type="submission" date="2021-04" db="EMBL/GenBank/DDBJ databases">
        <title>Ouciella asimina sp. nov., isolated from the surface seawater in the hydrothermal field of Okinawa Trough.</title>
        <authorList>
            <person name="Shuang W."/>
        </authorList>
    </citation>
    <scope>NUCLEOTIDE SEQUENCE</scope>
    <source>
        <strain evidence="3">LXI357</strain>
    </source>
</reference>
<evidence type="ECO:0000259" key="2">
    <source>
        <dbReference type="Pfam" id="PF20033"/>
    </source>
</evidence>
<keyword evidence="1" id="KW-0732">Signal</keyword>
<sequence length="161" mass="17506">MRFLVLAMVALLGGCAVSMNSTVDQMELATIRYTTSPCFGACPVYSVTVGRDGHGVFDGKRYTAVSGKRDFDVSPAQFEAFKRALAPYRPTAGETVHKPGTNCDHVATDMPSVEVVWTQGNGRSQRLYHYFGCDLQKYAGLAQALRQAPDTLPIAAMIGHR</sequence>
<dbReference type="EMBL" id="JAGRQC010000004">
    <property type="protein sequence ID" value="MBR0553424.1"/>
    <property type="molecule type" value="Genomic_DNA"/>
</dbReference>
<gene>
    <name evidence="3" type="ORF">J7S20_13015</name>
</gene>
<feature type="signal peptide" evidence="1">
    <location>
        <begin position="1"/>
        <end position="21"/>
    </location>
</feature>
<protein>
    <recommendedName>
        <fullName evidence="2">DUF6438 domain-containing protein</fullName>
    </recommendedName>
</protein>
<evidence type="ECO:0000313" key="3">
    <source>
        <dbReference type="EMBL" id="MBR0553424.1"/>
    </source>
</evidence>
<name>A0A8T4IHR8_9SPHN</name>
<dbReference type="AlphaFoldDB" id="A0A8T4IHR8"/>
<comment type="caution">
    <text evidence="3">The sequence shown here is derived from an EMBL/GenBank/DDBJ whole genome shotgun (WGS) entry which is preliminary data.</text>
</comment>
<dbReference type="PROSITE" id="PS51257">
    <property type="entry name" value="PROKAR_LIPOPROTEIN"/>
    <property type="match status" value="1"/>
</dbReference>
<keyword evidence="4" id="KW-1185">Reference proteome</keyword>
<feature type="domain" description="DUF6438" evidence="2">
    <location>
        <begin position="30"/>
        <end position="137"/>
    </location>
</feature>
<dbReference type="Proteomes" id="UP000676996">
    <property type="component" value="Unassembled WGS sequence"/>
</dbReference>